<dbReference type="EMBL" id="BPLQ01014487">
    <property type="protein sequence ID" value="GIY80153.1"/>
    <property type="molecule type" value="Genomic_DNA"/>
</dbReference>
<gene>
    <name evidence="1" type="ORF">CDAR_393991</name>
</gene>
<organism evidence="1 2">
    <name type="scientific">Caerostris darwini</name>
    <dbReference type="NCBI Taxonomy" id="1538125"/>
    <lineage>
        <taxon>Eukaryota</taxon>
        <taxon>Metazoa</taxon>
        <taxon>Ecdysozoa</taxon>
        <taxon>Arthropoda</taxon>
        <taxon>Chelicerata</taxon>
        <taxon>Arachnida</taxon>
        <taxon>Araneae</taxon>
        <taxon>Araneomorphae</taxon>
        <taxon>Entelegynae</taxon>
        <taxon>Araneoidea</taxon>
        <taxon>Araneidae</taxon>
        <taxon>Caerostris</taxon>
    </lineage>
</organism>
<name>A0AAV4WCU3_9ARAC</name>
<protein>
    <submittedName>
        <fullName evidence="1">Uncharacterized protein</fullName>
    </submittedName>
</protein>
<feature type="non-terminal residue" evidence="1">
    <location>
        <position position="1"/>
    </location>
</feature>
<comment type="caution">
    <text evidence="1">The sequence shown here is derived from an EMBL/GenBank/DDBJ whole genome shotgun (WGS) entry which is preliminary data.</text>
</comment>
<evidence type="ECO:0000313" key="2">
    <source>
        <dbReference type="Proteomes" id="UP001054837"/>
    </source>
</evidence>
<keyword evidence="2" id="KW-1185">Reference proteome</keyword>
<reference evidence="1 2" key="1">
    <citation type="submission" date="2021-06" db="EMBL/GenBank/DDBJ databases">
        <title>Caerostris darwini draft genome.</title>
        <authorList>
            <person name="Kono N."/>
            <person name="Arakawa K."/>
        </authorList>
    </citation>
    <scope>NUCLEOTIDE SEQUENCE [LARGE SCALE GENOMIC DNA]</scope>
</reference>
<evidence type="ECO:0000313" key="1">
    <source>
        <dbReference type="EMBL" id="GIY80153.1"/>
    </source>
</evidence>
<dbReference type="AlphaFoldDB" id="A0AAV4WCU3"/>
<dbReference type="Proteomes" id="UP001054837">
    <property type="component" value="Unassembled WGS sequence"/>
</dbReference>
<proteinExistence type="predicted"/>
<accession>A0AAV4WCU3</accession>
<sequence length="39" mass="4419">ETLEYRRSPVTVKAPVHNGTKNGTEWLHDDDMSCTVDDT</sequence>